<name>X1D174_9ZZZZ</name>
<protein>
    <submittedName>
        <fullName evidence="1">Uncharacterized protein</fullName>
    </submittedName>
</protein>
<dbReference type="AlphaFoldDB" id="X1D174"/>
<reference evidence="1" key="1">
    <citation type="journal article" date="2014" name="Front. Microbiol.">
        <title>High frequency of phylogenetically diverse reductive dehalogenase-homologous genes in deep subseafloor sedimentary metagenomes.</title>
        <authorList>
            <person name="Kawai M."/>
            <person name="Futagami T."/>
            <person name="Toyoda A."/>
            <person name="Takaki Y."/>
            <person name="Nishi S."/>
            <person name="Hori S."/>
            <person name="Arai W."/>
            <person name="Tsubouchi T."/>
            <person name="Morono Y."/>
            <person name="Uchiyama I."/>
            <person name="Ito T."/>
            <person name="Fujiyama A."/>
            <person name="Inagaki F."/>
            <person name="Takami H."/>
        </authorList>
    </citation>
    <scope>NUCLEOTIDE SEQUENCE</scope>
    <source>
        <strain evidence="1">Expedition CK06-06</strain>
    </source>
</reference>
<evidence type="ECO:0000313" key="1">
    <source>
        <dbReference type="EMBL" id="GAH13892.1"/>
    </source>
</evidence>
<dbReference type="EMBL" id="BART01032711">
    <property type="protein sequence ID" value="GAH13892.1"/>
    <property type="molecule type" value="Genomic_DNA"/>
</dbReference>
<sequence length="53" mass="6074">MRRNIIRVGVCLAMLAMYFPVAGQIEDTTKVDKPKEIERKIKTTYGLDGRESM</sequence>
<proteinExistence type="predicted"/>
<organism evidence="1">
    <name type="scientific">marine sediment metagenome</name>
    <dbReference type="NCBI Taxonomy" id="412755"/>
    <lineage>
        <taxon>unclassified sequences</taxon>
        <taxon>metagenomes</taxon>
        <taxon>ecological metagenomes</taxon>
    </lineage>
</organism>
<accession>X1D174</accession>
<comment type="caution">
    <text evidence="1">The sequence shown here is derived from an EMBL/GenBank/DDBJ whole genome shotgun (WGS) entry which is preliminary data.</text>
</comment>
<gene>
    <name evidence="1" type="ORF">S01H4_56451</name>
</gene>